<protein>
    <submittedName>
        <fullName evidence="5">GntR family transcriptional regulator</fullName>
    </submittedName>
</protein>
<gene>
    <name evidence="5" type="ORF">ATJ78_0827</name>
</gene>
<organism evidence="5 6">
    <name type="scientific">Paramicrobacterium agarici</name>
    <dbReference type="NCBI Taxonomy" id="630514"/>
    <lineage>
        <taxon>Bacteria</taxon>
        <taxon>Bacillati</taxon>
        <taxon>Actinomycetota</taxon>
        <taxon>Actinomycetes</taxon>
        <taxon>Micrococcales</taxon>
        <taxon>Microbacteriaceae</taxon>
        <taxon>Paramicrobacterium</taxon>
    </lineage>
</organism>
<evidence type="ECO:0000313" key="6">
    <source>
        <dbReference type="Proteomes" id="UP000221369"/>
    </source>
</evidence>
<keyword evidence="6" id="KW-1185">Reference proteome</keyword>
<comment type="caution">
    <text evidence="5">The sequence shown here is derived from an EMBL/GenBank/DDBJ whole genome shotgun (WGS) entry which is preliminary data.</text>
</comment>
<dbReference type="RefSeq" id="WP_098406431.1">
    <property type="nucleotide sequence ID" value="NZ_PDJE01000001.1"/>
</dbReference>
<dbReference type="Gene3D" id="3.40.1410.10">
    <property type="entry name" value="Chorismate lyase-like"/>
    <property type="match status" value="1"/>
</dbReference>
<dbReference type="CDD" id="cd07377">
    <property type="entry name" value="WHTH_GntR"/>
    <property type="match status" value="1"/>
</dbReference>
<sequence length="237" mass="26218">MANAPLYEVINRDLTSQIRSGRLKPGFQLESESGLARRYGVSRMTVRQALSQLELEGLVTRRQGAGTFVSEPQSIERHAGRLAPFHEELGLEAEEISTRIISRDVVEPPEDVNAQLFAVAGQTALRLVRVRSYQGRPMAVQTSWLPYLRAPELAYAKFVKGSLYTTLAERFGITVVRATQRISGALATEDQSSLLDIAPGDPVTHISRLAWASTGEPIEVAESFMVPGFRLVLQLER</sequence>
<dbReference type="PROSITE" id="PS50949">
    <property type="entry name" value="HTH_GNTR"/>
    <property type="match status" value="1"/>
</dbReference>
<dbReference type="SUPFAM" id="SSF64288">
    <property type="entry name" value="Chorismate lyase-like"/>
    <property type="match status" value="1"/>
</dbReference>
<dbReference type="InterPro" id="IPR036390">
    <property type="entry name" value="WH_DNA-bd_sf"/>
</dbReference>
<evidence type="ECO:0000256" key="1">
    <source>
        <dbReference type="ARBA" id="ARBA00023015"/>
    </source>
</evidence>
<dbReference type="SMART" id="SM00345">
    <property type="entry name" value="HTH_GNTR"/>
    <property type="match status" value="1"/>
</dbReference>
<name>A0A2A9DT87_9MICO</name>
<dbReference type="InterPro" id="IPR028978">
    <property type="entry name" value="Chorismate_lyase_/UTRA_dom_sf"/>
</dbReference>
<dbReference type="InterPro" id="IPR000524">
    <property type="entry name" value="Tscrpt_reg_HTH_GntR"/>
</dbReference>
<keyword evidence="3" id="KW-0804">Transcription</keyword>
<proteinExistence type="predicted"/>
<dbReference type="Pfam" id="PF00392">
    <property type="entry name" value="GntR"/>
    <property type="match status" value="1"/>
</dbReference>
<dbReference type="SMART" id="SM00866">
    <property type="entry name" value="UTRA"/>
    <property type="match status" value="1"/>
</dbReference>
<evidence type="ECO:0000256" key="2">
    <source>
        <dbReference type="ARBA" id="ARBA00023125"/>
    </source>
</evidence>
<dbReference type="EMBL" id="PDJE01000001">
    <property type="protein sequence ID" value="PFG29908.1"/>
    <property type="molecule type" value="Genomic_DNA"/>
</dbReference>
<dbReference type="InterPro" id="IPR036388">
    <property type="entry name" value="WH-like_DNA-bd_sf"/>
</dbReference>
<dbReference type="AlphaFoldDB" id="A0A2A9DT87"/>
<dbReference type="Pfam" id="PF07702">
    <property type="entry name" value="UTRA"/>
    <property type="match status" value="1"/>
</dbReference>
<dbReference type="Gene3D" id="1.10.10.10">
    <property type="entry name" value="Winged helix-like DNA-binding domain superfamily/Winged helix DNA-binding domain"/>
    <property type="match status" value="1"/>
</dbReference>
<evidence type="ECO:0000313" key="5">
    <source>
        <dbReference type="EMBL" id="PFG29908.1"/>
    </source>
</evidence>
<dbReference type="InterPro" id="IPR011663">
    <property type="entry name" value="UTRA"/>
</dbReference>
<dbReference type="GO" id="GO:0003677">
    <property type="term" value="F:DNA binding"/>
    <property type="evidence" value="ECO:0007669"/>
    <property type="project" value="UniProtKB-KW"/>
</dbReference>
<dbReference type="GO" id="GO:0003700">
    <property type="term" value="F:DNA-binding transcription factor activity"/>
    <property type="evidence" value="ECO:0007669"/>
    <property type="project" value="InterPro"/>
</dbReference>
<dbReference type="PRINTS" id="PR00035">
    <property type="entry name" value="HTHGNTR"/>
</dbReference>
<dbReference type="Proteomes" id="UP000221369">
    <property type="component" value="Unassembled WGS sequence"/>
</dbReference>
<keyword evidence="1" id="KW-0805">Transcription regulation</keyword>
<reference evidence="5 6" key="1">
    <citation type="submission" date="2017-10" db="EMBL/GenBank/DDBJ databases">
        <title>Sequencing the genomes of 1000 actinobacteria strains.</title>
        <authorList>
            <person name="Klenk H.-P."/>
        </authorList>
    </citation>
    <scope>NUCLEOTIDE SEQUENCE [LARGE SCALE GENOMIC DNA]</scope>
    <source>
        <strain evidence="5 6">DSM 21798</strain>
    </source>
</reference>
<evidence type="ECO:0000259" key="4">
    <source>
        <dbReference type="PROSITE" id="PS50949"/>
    </source>
</evidence>
<feature type="domain" description="HTH gntR-type" evidence="4">
    <location>
        <begin position="4"/>
        <end position="72"/>
    </location>
</feature>
<dbReference type="PANTHER" id="PTHR44846">
    <property type="entry name" value="MANNOSYL-D-GLYCERATE TRANSPORT/METABOLISM SYSTEM REPRESSOR MNGR-RELATED"/>
    <property type="match status" value="1"/>
</dbReference>
<dbReference type="PANTHER" id="PTHR44846:SF1">
    <property type="entry name" value="MANNOSYL-D-GLYCERATE TRANSPORT_METABOLISM SYSTEM REPRESSOR MNGR-RELATED"/>
    <property type="match status" value="1"/>
</dbReference>
<accession>A0A2A9DT87</accession>
<dbReference type="SUPFAM" id="SSF46785">
    <property type="entry name" value="Winged helix' DNA-binding domain"/>
    <property type="match status" value="1"/>
</dbReference>
<dbReference type="InterPro" id="IPR050679">
    <property type="entry name" value="Bact_HTH_transcr_reg"/>
</dbReference>
<keyword evidence="2" id="KW-0238">DNA-binding</keyword>
<dbReference type="GO" id="GO:0045892">
    <property type="term" value="P:negative regulation of DNA-templated transcription"/>
    <property type="evidence" value="ECO:0007669"/>
    <property type="project" value="TreeGrafter"/>
</dbReference>
<evidence type="ECO:0000256" key="3">
    <source>
        <dbReference type="ARBA" id="ARBA00023163"/>
    </source>
</evidence>